<protein>
    <recommendedName>
        <fullName evidence="4">Small ribosomal subunit protein mS38</fullName>
    </recommendedName>
</protein>
<evidence type="ECO:0000313" key="7">
    <source>
        <dbReference type="Proteomes" id="UP001479436"/>
    </source>
</evidence>
<gene>
    <name evidence="6" type="ORF">K7432_009635</name>
</gene>
<evidence type="ECO:0000256" key="2">
    <source>
        <dbReference type="ARBA" id="ARBA00023128"/>
    </source>
</evidence>
<comment type="subcellular location">
    <subcellularLocation>
        <location evidence="1">Mitochondrion</location>
    </subcellularLocation>
</comment>
<evidence type="ECO:0000259" key="5">
    <source>
        <dbReference type="SMART" id="SM01155"/>
    </source>
</evidence>
<dbReference type="EMBL" id="JASJQH010000607">
    <property type="protein sequence ID" value="KAK9763568.1"/>
    <property type="molecule type" value="Genomic_DNA"/>
</dbReference>
<sequence>MSLLSRAFSSVAQAPKGVLKVFYSTPTVSVKPVSLFSGAQVVGSQRGCTSISASPLMTYPIQAPKIRAIEVENQRKTVIDFLETIKQKYQTPEAPKETIMMTSILRKRKLKMNKHKYKKLRKNTRALRKRLGK</sequence>
<dbReference type="PANTHER" id="PTHR32035:SF3">
    <property type="entry name" value="SMALL RIBOSOMAL SUBUNIT PROTEIN MS38"/>
    <property type="match status" value="1"/>
</dbReference>
<proteinExistence type="inferred from homology"/>
<evidence type="ECO:0000313" key="6">
    <source>
        <dbReference type="EMBL" id="KAK9763568.1"/>
    </source>
</evidence>
<dbReference type="SMART" id="SM01155">
    <property type="entry name" value="DUF1713"/>
    <property type="match status" value="1"/>
</dbReference>
<evidence type="ECO:0000256" key="4">
    <source>
        <dbReference type="ARBA" id="ARBA00035682"/>
    </source>
</evidence>
<comment type="caution">
    <text evidence="6">The sequence shown here is derived from an EMBL/GenBank/DDBJ whole genome shotgun (WGS) entry which is preliminary data.</text>
</comment>
<dbReference type="Proteomes" id="UP001479436">
    <property type="component" value="Unassembled WGS sequence"/>
</dbReference>
<evidence type="ECO:0000256" key="3">
    <source>
        <dbReference type="ARBA" id="ARBA00035647"/>
    </source>
</evidence>
<comment type="similarity">
    <text evidence="3">Belongs to the mitochondrion-specific ribosomal protein mS38 family.</text>
</comment>
<accession>A0ABR2WPX7</accession>
<dbReference type="InterPro" id="IPR013177">
    <property type="entry name" value="Ribosomal_mS38_C"/>
</dbReference>
<dbReference type="Pfam" id="PF08213">
    <property type="entry name" value="COX24_C"/>
    <property type="match status" value="1"/>
</dbReference>
<evidence type="ECO:0000256" key="1">
    <source>
        <dbReference type="ARBA" id="ARBA00004173"/>
    </source>
</evidence>
<keyword evidence="2" id="KW-0496">Mitochondrion</keyword>
<name>A0ABR2WPX7_9FUNG</name>
<reference evidence="6 7" key="1">
    <citation type="submission" date="2023-04" db="EMBL/GenBank/DDBJ databases">
        <title>Genome of Basidiobolus ranarum AG-B5.</title>
        <authorList>
            <person name="Stajich J.E."/>
            <person name="Carter-House D."/>
            <person name="Gryganskyi A."/>
        </authorList>
    </citation>
    <scope>NUCLEOTIDE SEQUENCE [LARGE SCALE GENOMIC DNA]</scope>
    <source>
        <strain evidence="6 7">AG-B5</strain>
    </source>
</reference>
<organism evidence="6 7">
    <name type="scientific">Basidiobolus ranarum</name>
    <dbReference type="NCBI Taxonomy" id="34480"/>
    <lineage>
        <taxon>Eukaryota</taxon>
        <taxon>Fungi</taxon>
        <taxon>Fungi incertae sedis</taxon>
        <taxon>Zoopagomycota</taxon>
        <taxon>Entomophthoromycotina</taxon>
        <taxon>Basidiobolomycetes</taxon>
        <taxon>Basidiobolales</taxon>
        <taxon>Basidiobolaceae</taxon>
        <taxon>Basidiobolus</taxon>
    </lineage>
</organism>
<keyword evidence="7" id="KW-1185">Reference proteome</keyword>
<feature type="domain" description="Ribosomal protein mS38 C-terminal" evidence="5">
    <location>
        <begin position="100"/>
        <end position="133"/>
    </location>
</feature>
<dbReference type="PANTHER" id="PTHR32035">
    <property type="entry name" value="AURORA KINASE A-INTERACTING PROTEIN"/>
    <property type="match status" value="1"/>
</dbReference>